<name>A0A653B457_ECTOL</name>
<gene>
    <name evidence="1" type="ORF">POT9AD_2420</name>
</gene>
<reference evidence="1" key="1">
    <citation type="submission" date="2018-11" db="EMBL/GenBank/DDBJ databases">
        <authorList>
            <consortium name="Genoscope - CEA"/>
            <person name="William W."/>
        </authorList>
    </citation>
    <scope>NUCLEOTIDE SEQUENCE [LARGE SCALE GENOMIC DNA]</scope>
    <source>
        <strain evidence="1">T9AD</strain>
    </source>
</reference>
<accession>A0A653B457</accession>
<organism evidence="1">
    <name type="scientific">Ectopseudomonas oleovorans</name>
    <name type="common">Pseudomonas oleovorans</name>
    <dbReference type="NCBI Taxonomy" id="301"/>
    <lineage>
        <taxon>Bacteria</taxon>
        <taxon>Pseudomonadati</taxon>
        <taxon>Pseudomonadota</taxon>
        <taxon>Gammaproteobacteria</taxon>
        <taxon>Pseudomonadales</taxon>
        <taxon>Pseudomonadaceae</taxon>
        <taxon>Ectopseudomonas</taxon>
    </lineage>
</organism>
<dbReference type="EMBL" id="LR130779">
    <property type="protein sequence ID" value="VDN63395.1"/>
    <property type="molecule type" value="Genomic_DNA"/>
</dbReference>
<evidence type="ECO:0000313" key="1">
    <source>
        <dbReference type="EMBL" id="VDN63395.1"/>
    </source>
</evidence>
<protein>
    <submittedName>
        <fullName evidence="1">Uncharacterized protein</fullName>
    </submittedName>
</protein>
<proteinExistence type="predicted"/>
<dbReference type="AlphaFoldDB" id="A0A653B457"/>
<dbReference type="OrthoDB" id="7030137at2"/>
<sequence>MQADLQLVAALLRRGRSLDHFSTALSLVAVVLGLSPLLGAPGGLGLGLFCAALLLVGLAEKYWALRVALDAELFQQLARAGEQLDAHTQALDQALQRLGLQPAEQAGRSWSLRCQGALGLLRRQVLCLLFQAVLVLSGIVFIHAFPPPG</sequence>